<dbReference type="EMBL" id="CH476606">
    <property type="protein sequence ID" value="EAU30866.1"/>
    <property type="molecule type" value="Genomic_DNA"/>
</dbReference>
<evidence type="ECO:0000259" key="2">
    <source>
        <dbReference type="Pfam" id="PF24803"/>
    </source>
</evidence>
<reference evidence="4" key="1">
    <citation type="submission" date="2005-09" db="EMBL/GenBank/DDBJ databases">
        <title>Annotation of the Aspergillus terreus NIH2624 genome.</title>
        <authorList>
            <person name="Birren B.W."/>
            <person name="Lander E.S."/>
            <person name="Galagan J.E."/>
            <person name="Nusbaum C."/>
            <person name="Devon K."/>
            <person name="Henn M."/>
            <person name="Ma L.-J."/>
            <person name="Jaffe D.B."/>
            <person name="Butler J."/>
            <person name="Alvarez P."/>
            <person name="Gnerre S."/>
            <person name="Grabherr M."/>
            <person name="Kleber M."/>
            <person name="Mauceli E.W."/>
            <person name="Brockman W."/>
            <person name="Rounsley S."/>
            <person name="Young S.K."/>
            <person name="LaButti K."/>
            <person name="Pushparaj V."/>
            <person name="DeCaprio D."/>
            <person name="Crawford M."/>
            <person name="Koehrsen M."/>
            <person name="Engels R."/>
            <person name="Montgomery P."/>
            <person name="Pearson M."/>
            <person name="Howarth C."/>
            <person name="Larson L."/>
            <person name="Luoma S."/>
            <person name="White J."/>
            <person name="Alvarado L."/>
            <person name="Kodira C.D."/>
            <person name="Zeng Q."/>
            <person name="Oleary S."/>
            <person name="Yandava C."/>
            <person name="Denning D.W."/>
            <person name="Nierman W.C."/>
            <person name="Milne T."/>
            <person name="Madden K."/>
        </authorList>
    </citation>
    <scope>NUCLEOTIDE SEQUENCE [LARGE SCALE GENOMIC DNA]</scope>
    <source>
        <strain evidence="4">NIH 2624 / FGSC A1156</strain>
    </source>
</reference>
<feature type="transmembrane region" description="Helical" evidence="1">
    <location>
        <begin position="91"/>
        <end position="111"/>
    </location>
</feature>
<dbReference type="VEuPathDB" id="FungiDB:ATEG_08734"/>
<dbReference type="InterPro" id="IPR056121">
    <property type="entry name" value="DUF7704"/>
</dbReference>
<accession>Q0CC50</accession>
<feature type="domain" description="DUF7704" evidence="2">
    <location>
        <begin position="4"/>
        <end position="147"/>
    </location>
</feature>
<dbReference type="Proteomes" id="UP000007963">
    <property type="component" value="Unassembled WGS sequence"/>
</dbReference>
<dbReference type="PANTHER" id="PTHR37019">
    <property type="entry name" value="CHROMOSOME 1, WHOLE GENOME SHOTGUN SEQUENCE"/>
    <property type="match status" value="1"/>
</dbReference>
<keyword evidence="1" id="KW-0812">Transmembrane</keyword>
<sequence length="160" mass="17576">MPTTILPRWPHILFAILEPLSLIGGWLYPLLNLPSFITDQIPNTPALDADSIPPSSIALAYQLSSLYGLLCLLGVATLYSTREPAVLRNYLLALAVADVGHVYVTGLAMGWDAFVDVAGWNVLTWGNVGVTAFLFGNRVLYFLGVFGYPRLPVEEDRKRV</sequence>
<organism evidence="3 4">
    <name type="scientific">Aspergillus terreus (strain NIH 2624 / FGSC A1156)</name>
    <dbReference type="NCBI Taxonomy" id="341663"/>
    <lineage>
        <taxon>Eukaryota</taxon>
        <taxon>Fungi</taxon>
        <taxon>Dikarya</taxon>
        <taxon>Ascomycota</taxon>
        <taxon>Pezizomycotina</taxon>
        <taxon>Eurotiomycetes</taxon>
        <taxon>Eurotiomycetidae</taxon>
        <taxon>Eurotiales</taxon>
        <taxon>Aspergillaceae</taxon>
        <taxon>Aspergillus</taxon>
        <taxon>Aspergillus subgen. Circumdati</taxon>
    </lineage>
</organism>
<proteinExistence type="predicted"/>
<dbReference type="AlphaFoldDB" id="Q0CC50"/>
<feature type="transmembrane region" description="Helical" evidence="1">
    <location>
        <begin position="59"/>
        <end position="79"/>
    </location>
</feature>
<dbReference type="PANTHER" id="PTHR37019:SF2">
    <property type="entry name" value="EXPERA DOMAIN-CONTAINING PROTEIN"/>
    <property type="match status" value="1"/>
</dbReference>
<dbReference type="OMA" id="DPWAWQN"/>
<dbReference type="HOGENOM" id="CLU_112091_3_2_1"/>
<evidence type="ECO:0000313" key="4">
    <source>
        <dbReference type="Proteomes" id="UP000007963"/>
    </source>
</evidence>
<feature type="transmembrane region" description="Helical" evidence="1">
    <location>
        <begin position="123"/>
        <end position="148"/>
    </location>
</feature>
<dbReference type="STRING" id="341663.Q0CC50"/>
<dbReference type="Pfam" id="PF24803">
    <property type="entry name" value="DUF7704"/>
    <property type="match status" value="1"/>
</dbReference>
<feature type="transmembrane region" description="Helical" evidence="1">
    <location>
        <begin position="12"/>
        <end position="31"/>
    </location>
</feature>
<dbReference type="OrthoDB" id="2937326at2759"/>
<evidence type="ECO:0000256" key="1">
    <source>
        <dbReference type="SAM" id="Phobius"/>
    </source>
</evidence>
<protein>
    <recommendedName>
        <fullName evidence="2">DUF7704 domain-containing protein</fullName>
    </recommendedName>
</protein>
<dbReference type="GeneID" id="4323300"/>
<keyword evidence="1" id="KW-0472">Membrane</keyword>
<evidence type="ECO:0000313" key="3">
    <source>
        <dbReference type="EMBL" id="EAU30866.1"/>
    </source>
</evidence>
<gene>
    <name evidence="3" type="ORF">ATEG_08734</name>
</gene>
<dbReference type="eggNOG" id="ENOG502S8N7">
    <property type="taxonomic scope" value="Eukaryota"/>
</dbReference>
<keyword evidence="1" id="KW-1133">Transmembrane helix</keyword>
<dbReference type="RefSeq" id="XP_001217320.1">
    <property type="nucleotide sequence ID" value="XM_001217319.1"/>
</dbReference>
<name>Q0CC50_ASPTN</name>